<dbReference type="GO" id="GO:0005524">
    <property type="term" value="F:ATP binding"/>
    <property type="evidence" value="ECO:0007669"/>
    <property type="project" value="UniProtKB-KW"/>
</dbReference>
<keyword evidence="3" id="KW-0813">Transport</keyword>
<evidence type="ECO:0000256" key="9">
    <source>
        <dbReference type="SAM" id="Phobius"/>
    </source>
</evidence>
<feature type="transmembrane region" description="Helical" evidence="9">
    <location>
        <begin position="404"/>
        <end position="424"/>
    </location>
</feature>
<feature type="transmembrane region" description="Helical" evidence="9">
    <location>
        <begin position="444"/>
        <end position="471"/>
    </location>
</feature>
<dbReference type="Pfam" id="PF01061">
    <property type="entry name" value="ABC2_membrane"/>
    <property type="match status" value="1"/>
</dbReference>
<evidence type="ECO:0000259" key="10">
    <source>
        <dbReference type="PROSITE" id="PS50893"/>
    </source>
</evidence>
<dbReference type="OrthoDB" id="66620at2759"/>
<keyword evidence="4 9" id="KW-0812">Transmembrane</keyword>
<proteinExistence type="inferred from homology"/>
<dbReference type="PROSITE" id="PS50893">
    <property type="entry name" value="ABC_TRANSPORTER_2"/>
    <property type="match status" value="1"/>
</dbReference>
<evidence type="ECO:0000256" key="8">
    <source>
        <dbReference type="ARBA" id="ARBA00023136"/>
    </source>
</evidence>
<dbReference type="InterPro" id="IPR003593">
    <property type="entry name" value="AAA+_ATPase"/>
</dbReference>
<dbReference type="GO" id="GO:0005886">
    <property type="term" value="C:plasma membrane"/>
    <property type="evidence" value="ECO:0007669"/>
    <property type="project" value="TreeGrafter"/>
</dbReference>
<comment type="similarity">
    <text evidence="2">Belongs to the ABC transporter superfamily. ABCG family. Eye pigment precursor importer (TC 3.A.1.204) subfamily.</text>
</comment>
<dbReference type="InterPro" id="IPR017871">
    <property type="entry name" value="ABC_transporter-like_CS"/>
</dbReference>
<evidence type="ECO:0000256" key="2">
    <source>
        <dbReference type="ARBA" id="ARBA00005814"/>
    </source>
</evidence>
<keyword evidence="7 9" id="KW-1133">Transmembrane helix</keyword>
<dbReference type="Gene3D" id="3.40.50.300">
    <property type="entry name" value="P-loop containing nucleotide triphosphate hydrolases"/>
    <property type="match status" value="1"/>
</dbReference>
<dbReference type="SMART" id="SM00382">
    <property type="entry name" value="AAA"/>
    <property type="match status" value="1"/>
</dbReference>
<dbReference type="Proteomes" id="UP000183832">
    <property type="component" value="Unassembled WGS sequence"/>
</dbReference>
<dbReference type="InterPro" id="IPR027417">
    <property type="entry name" value="P-loop_NTPase"/>
</dbReference>
<accession>A0A1J1I5V9</accession>
<dbReference type="SUPFAM" id="SSF52540">
    <property type="entry name" value="P-loop containing nucleoside triphosphate hydrolases"/>
    <property type="match status" value="1"/>
</dbReference>
<dbReference type="PANTHER" id="PTHR48041:SF32">
    <property type="entry name" value="PROTEIN WHITE-LIKE PROTEIN"/>
    <property type="match status" value="1"/>
</dbReference>
<protein>
    <submittedName>
        <fullName evidence="11">CLUMA_CG007841, isoform A</fullName>
    </submittedName>
</protein>
<evidence type="ECO:0000256" key="6">
    <source>
        <dbReference type="ARBA" id="ARBA00022840"/>
    </source>
</evidence>
<feature type="transmembrane region" description="Helical" evidence="9">
    <location>
        <begin position="483"/>
        <end position="504"/>
    </location>
</feature>
<keyword evidence="6" id="KW-0067">ATP-binding</keyword>
<dbReference type="GO" id="GO:0016887">
    <property type="term" value="F:ATP hydrolysis activity"/>
    <property type="evidence" value="ECO:0007669"/>
    <property type="project" value="InterPro"/>
</dbReference>
<dbReference type="CDD" id="cd03213">
    <property type="entry name" value="ABCG_EPDR"/>
    <property type="match status" value="1"/>
</dbReference>
<dbReference type="GO" id="GO:0140359">
    <property type="term" value="F:ABC-type transporter activity"/>
    <property type="evidence" value="ECO:0007669"/>
    <property type="project" value="InterPro"/>
</dbReference>
<dbReference type="InterPro" id="IPR003439">
    <property type="entry name" value="ABC_transporter-like_ATP-bd"/>
</dbReference>
<dbReference type="AlphaFoldDB" id="A0A1J1I5V9"/>
<dbReference type="FunFam" id="3.40.50.300:FF:001077">
    <property type="entry name" value="Uncharacterized protein, isoform A"/>
    <property type="match status" value="1"/>
</dbReference>
<evidence type="ECO:0000313" key="11">
    <source>
        <dbReference type="EMBL" id="CRK94326.1"/>
    </source>
</evidence>
<name>A0A1J1I5V9_9DIPT</name>
<evidence type="ECO:0000256" key="5">
    <source>
        <dbReference type="ARBA" id="ARBA00022741"/>
    </source>
</evidence>
<keyword evidence="12" id="KW-1185">Reference proteome</keyword>
<dbReference type="Pfam" id="PF00005">
    <property type="entry name" value="ABC_tran"/>
    <property type="match status" value="1"/>
</dbReference>
<feature type="domain" description="ABC transporter" evidence="10">
    <location>
        <begin position="13"/>
        <end position="252"/>
    </location>
</feature>
<evidence type="ECO:0000313" key="12">
    <source>
        <dbReference type="Proteomes" id="UP000183832"/>
    </source>
</evidence>
<dbReference type="InterPro" id="IPR013525">
    <property type="entry name" value="ABC2_TM"/>
</dbReference>
<feature type="transmembrane region" description="Helical" evidence="9">
    <location>
        <begin position="510"/>
        <end position="531"/>
    </location>
</feature>
<dbReference type="STRING" id="568069.A0A1J1I5V9"/>
<sequence length="623" mass="70612">MEIDGDEIQQININFENIYYTVSVPKQKEKKNVLKGISGCFKSGELTAIMGPSGAGKSSLLNILTGFTKQGVKGVLEMGEKNTRYDGQKSCSYILQEDHLYPFFTVNETMTIATNLKISDRCMSHDEKQLLIDQILETLHLTYVKDTRCGSLSGGQKKRLSIALELIDNPPILFLDEPTTGLDSSSSTHTIRLLHNLAREGRTIVCTIHQPSASIYEMFDHVYALAEGHCVYQGSNANTIPYLASLGLQCPQYHSAPDYLLEVTNGEYGNFTYQLAKAAINDQWRSSTTSVYIREEYENSLDRDRDRIDDRISNDTDEKRISVYTKTSDEMSAKFSLKGGERTTPSEWTRLWVLIARCNVLLFRDWTVTNLKFLLHILCGILIGLLFGDSGVNADKSISNVGFLLINGVYLWYTTMMPSVLRFPAEISILKKEVFNNWYKLRTYYLATLITSTPLHVLNTSIYICAVYFLTEQPPDSTTFFKVLFVYILVTIAADGFGILLGTLNNPVNGTFFAAVLSCFMIVLSGFLVLFKHMPKMLQFISDTSILKYSLEACVVTVYEIDRKDLQCPEDVLYCHYRKPETILKELGMENGDYVSNVIKLIAQLLFFKSMCYFTLRRRLLKS</sequence>
<evidence type="ECO:0000256" key="7">
    <source>
        <dbReference type="ARBA" id="ARBA00022989"/>
    </source>
</evidence>
<feature type="transmembrane region" description="Helical" evidence="9">
    <location>
        <begin position="373"/>
        <end position="392"/>
    </location>
</feature>
<dbReference type="InterPro" id="IPR050352">
    <property type="entry name" value="ABCG_transporters"/>
</dbReference>
<reference evidence="11 12" key="1">
    <citation type="submission" date="2015-04" db="EMBL/GenBank/DDBJ databases">
        <authorList>
            <person name="Syromyatnikov M.Y."/>
            <person name="Popov V.N."/>
        </authorList>
    </citation>
    <scope>NUCLEOTIDE SEQUENCE [LARGE SCALE GENOMIC DNA]</scope>
</reference>
<comment type="subcellular location">
    <subcellularLocation>
        <location evidence="1">Membrane</location>
        <topology evidence="1">Multi-pass membrane protein</topology>
    </subcellularLocation>
</comment>
<dbReference type="PANTHER" id="PTHR48041">
    <property type="entry name" value="ABC TRANSPORTER G FAMILY MEMBER 28"/>
    <property type="match status" value="1"/>
</dbReference>
<evidence type="ECO:0000256" key="1">
    <source>
        <dbReference type="ARBA" id="ARBA00004141"/>
    </source>
</evidence>
<dbReference type="PROSITE" id="PS00211">
    <property type="entry name" value="ABC_TRANSPORTER_1"/>
    <property type="match status" value="1"/>
</dbReference>
<organism evidence="11 12">
    <name type="scientific">Clunio marinus</name>
    <dbReference type="NCBI Taxonomy" id="568069"/>
    <lineage>
        <taxon>Eukaryota</taxon>
        <taxon>Metazoa</taxon>
        <taxon>Ecdysozoa</taxon>
        <taxon>Arthropoda</taxon>
        <taxon>Hexapoda</taxon>
        <taxon>Insecta</taxon>
        <taxon>Pterygota</taxon>
        <taxon>Neoptera</taxon>
        <taxon>Endopterygota</taxon>
        <taxon>Diptera</taxon>
        <taxon>Nematocera</taxon>
        <taxon>Chironomoidea</taxon>
        <taxon>Chironomidae</taxon>
        <taxon>Clunio</taxon>
    </lineage>
</organism>
<keyword evidence="8 9" id="KW-0472">Membrane</keyword>
<evidence type="ECO:0000256" key="3">
    <source>
        <dbReference type="ARBA" id="ARBA00022448"/>
    </source>
</evidence>
<dbReference type="EMBL" id="CVRI01000038">
    <property type="protein sequence ID" value="CRK94326.1"/>
    <property type="molecule type" value="Genomic_DNA"/>
</dbReference>
<keyword evidence="5" id="KW-0547">Nucleotide-binding</keyword>
<gene>
    <name evidence="11" type="ORF">CLUMA_CG007841</name>
</gene>
<evidence type="ECO:0000256" key="4">
    <source>
        <dbReference type="ARBA" id="ARBA00022692"/>
    </source>
</evidence>